<protein>
    <recommendedName>
        <fullName evidence="4">DUF4468 domain-containing protein</fullName>
    </recommendedName>
</protein>
<dbReference type="RefSeq" id="WP_101570949.1">
    <property type="nucleotide sequence ID" value="NZ_JACOOK010000001.1"/>
</dbReference>
<name>A0ABR7CJ06_9BACT</name>
<gene>
    <name evidence="2" type="ORF">H8S08_01275</name>
</gene>
<evidence type="ECO:0000313" key="3">
    <source>
        <dbReference type="Proteomes" id="UP000636891"/>
    </source>
</evidence>
<dbReference type="Proteomes" id="UP000636891">
    <property type="component" value="Unassembled WGS sequence"/>
</dbReference>
<keyword evidence="3" id="KW-1185">Reference proteome</keyword>
<comment type="caution">
    <text evidence="2">The sequence shown here is derived from an EMBL/GenBank/DDBJ whole genome shotgun (WGS) entry which is preliminary data.</text>
</comment>
<organism evidence="2 3">
    <name type="scientific">Alistipes hominis</name>
    <dbReference type="NCBI Taxonomy" id="2763015"/>
    <lineage>
        <taxon>Bacteria</taxon>
        <taxon>Pseudomonadati</taxon>
        <taxon>Bacteroidota</taxon>
        <taxon>Bacteroidia</taxon>
        <taxon>Bacteroidales</taxon>
        <taxon>Rikenellaceae</taxon>
        <taxon>Alistipes</taxon>
    </lineage>
</organism>
<feature type="signal peptide" evidence="1">
    <location>
        <begin position="1"/>
        <end position="23"/>
    </location>
</feature>
<feature type="chain" id="PRO_5047209382" description="DUF4468 domain-containing protein" evidence="1">
    <location>
        <begin position="24"/>
        <end position="229"/>
    </location>
</feature>
<evidence type="ECO:0008006" key="4">
    <source>
        <dbReference type="Google" id="ProtNLM"/>
    </source>
</evidence>
<keyword evidence="1" id="KW-0732">Signal</keyword>
<reference evidence="2 3" key="1">
    <citation type="submission" date="2020-08" db="EMBL/GenBank/DDBJ databases">
        <title>Genome public.</title>
        <authorList>
            <person name="Liu C."/>
            <person name="Sun Q."/>
        </authorList>
    </citation>
    <scope>NUCLEOTIDE SEQUENCE [LARGE SCALE GENOMIC DNA]</scope>
    <source>
        <strain evidence="2 3">New-7</strain>
    </source>
</reference>
<dbReference type="EMBL" id="JACOOK010000001">
    <property type="protein sequence ID" value="MBC5615651.1"/>
    <property type="molecule type" value="Genomic_DNA"/>
</dbReference>
<evidence type="ECO:0000313" key="2">
    <source>
        <dbReference type="EMBL" id="MBC5615651.1"/>
    </source>
</evidence>
<evidence type="ECO:0000256" key="1">
    <source>
        <dbReference type="SAM" id="SignalP"/>
    </source>
</evidence>
<sequence length="229" mass="26685">MKQFLLFAATVLVTLGTISQAQAKKPEDQEFRRVIVTLTSGEKVDGYLQRSWHAESSVLKKENYSFKLAKTPDDKEPVKYTADEVESIEYVEKTEAHPDGIRWEALDIASPGLKDRYRTFRRLVCLNKASQNATTYWWKIWTTERVGNIDRRVLKTVYGIRFHDDPDRTVYPYMLVNTMLVEKQHPGLQKFCKTWFKGSEGKVRKKEAKENDAWMLDMYDAYLAAQADK</sequence>
<proteinExistence type="predicted"/>
<accession>A0ABR7CJ06</accession>